<dbReference type="Pfam" id="PF00085">
    <property type="entry name" value="Thioredoxin"/>
    <property type="match status" value="1"/>
</dbReference>
<dbReference type="InterPro" id="IPR036249">
    <property type="entry name" value="Thioredoxin-like_sf"/>
</dbReference>
<proteinExistence type="inferred from homology"/>
<evidence type="ECO:0000256" key="2">
    <source>
        <dbReference type="ARBA" id="ARBA00022448"/>
    </source>
</evidence>
<keyword evidence="6" id="KW-0249">Electron transport</keyword>
<reference evidence="12" key="1">
    <citation type="submission" date="2017-08" db="EMBL/GenBank/DDBJ databases">
        <authorList>
            <person name="Polle J.E."/>
            <person name="Barry K."/>
            <person name="Cushman J."/>
            <person name="Schmutz J."/>
            <person name="Tran D."/>
            <person name="Hathwaick L.T."/>
            <person name="Yim W.C."/>
            <person name="Jenkins J."/>
            <person name="Mckie-Krisberg Z.M."/>
            <person name="Prochnik S."/>
            <person name="Lindquist E."/>
            <person name="Dockter R.B."/>
            <person name="Adam C."/>
            <person name="Molina H."/>
            <person name="Bunkerborg J."/>
            <person name="Jin E."/>
            <person name="Buchheim M."/>
            <person name="Magnuson J."/>
        </authorList>
    </citation>
    <scope>NUCLEOTIDE SEQUENCE</scope>
    <source>
        <strain evidence="12">CCAP 19/18</strain>
    </source>
</reference>
<dbReference type="InterPro" id="IPR013766">
    <property type="entry name" value="Thioredoxin_domain"/>
</dbReference>
<dbReference type="PROSITE" id="PS51352">
    <property type="entry name" value="THIOREDOXIN_2"/>
    <property type="match status" value="1"/>
</dbReference>
<gene>
    <name evidence="12" type="ORF">DUNSADRAFT_18410</name>
</gene>
<comment type="caution">
    <text evidence="12">The sequence shown here is derived from an EMBL/GenBank/DDBJ whole genome shotgun (WGS) entry which is preliminary data.</text>
</comment>
<evidence type="ECO:0000256" key="10">
    <source>
        <dbReference type="ARBA" id="ARBA00024039"/>
    </source>
</evidence>
<dbReference type="InterPro" id="IPR044182">
    <property type="entry name" value="CITRX"/>
</dbReference>
<keyword evidence="7" id="KW-0560">Oxidoreductase</keyword>
<dbReference type="EMBL" id="MU069530">
    <property type="protein sequence ID" value="KAF5839867.1"/>
    <property type="molecule type" value="Genomic_DNA"/>
</dbReference>
<evidence type="ECO:0000256" key="7">
    <source>
        <dbReference type="ARBA" id="ARBA00023002"/>
    </source>
</evidence>
<comment type="subcellular location">
    <subcellularLocation>
        <location evidence="1">Plastid</location>
        <location evidence="1">Chloroplast</location>
    </subcellularLocation>
</comment>
<keyword evidence="3" id="KW-0150">Chloroplast</keyword>
<evidence type="ECO:0000256" key="6">
    <source>
        <dbReference type="ARBA" id="ARBA00022982"/>
    </source>
</evidence>
<evidence type="ECO:0000313" key="12">
    <source>
        <dbReference type="EMBL" id="KAF5839867.1"/>
    </source>
</evidence>
<accession>A0ABQ7GZ47</accession>
<keyword evidence="8" id="KW-1015">Disulfide bond</keyword>
<evidence type="ECO:0000259" key="11">
    <source>
        <dbReference type="PROSITE" id="PS51352"/>
    </source>
</evidence>
<comment type="similarity">
    <text evidence="10">Belongs to the thioredoxin family. Plant CITRX-type subfamily.</text>
</comment>
<keyword evidence="9" id="KW-0676">Redox-active center</keyword>
<organism evidence="12 13">
    <name type="scientific">Dunaliella salina</name>
    <name type="common">Green alga</name>
    <name type="synonym">Protococcus salinus</name>
    <dbReference type="NCBI Taxonomy" id="3046"/>
    <lineage>
        <taxon>Eukaryota</taxon>
        <taxon>Viridiplantae</taxon>
        <taxon>Chlorophyta</taxon>
        <taxon>core chlorophytes</taxon>
        <taxon>Chlorophyceae</taxon>
        <taxon>CS clade</taxon>
        <taxon>Chlamydomonadales</taxon>
        <taxon>Dunaliellaceae</taxon>
        <taxon>Dunaliella</taxon>
    </lineage>
</organism>
<dbReference type="PROSITE" id="PS00194">
    <property type="entry name" value="THIOREDOXIN_1"/>
    <property type="match status" value="1"/>
</dbReference>
<evidence type="ECO:0000313" key="13">
    <source>
        <dbReference type="Proteomes" id="UP000815325"/>
    </source>
</evidence>
<sequence length="175" mass="19138">MQLSHRNSCLCDVSKSRKPFCLPAKLPSLPLASSRNVRLPRATTGRQTKTIEIVDAEECQKVIQSHCQEGGQGELIVSFTAAWCGPCKLVAKELGKVLESRPKLRVLSMDIDAEQNKQFCGDLGIKALPTVLFVGRDPKKPVIASQGQLVAKVVADILDKRIHLSGADLKNRLNL</sequence>
<keyword evidence="5" id="KW-0809">Transit peptide</keyword>
<keyword evidence="2" id="KW-0813">Transport</keyword>
<dbReference type="PANTHER" id="PTHR47834:SF2">
    <property type="entry name" value="THIOREDOXIN-LIKE PROTEIN CITRX, CHLOROPLASTIC"/>
    <property type="match status" value="1"/>
</dbReference>
<protein>
    <recommendedName>
        <fullName evidence="11">Thioredoxin domain-containing protein</fullName>
    </recommendedName>
</protein>
<dbReference type="InterPro" id="IPR017937">
    <property type="entry name" value="Thioredoxin_CS"/>
</dbReference>
<evidence type="ECO:0000256" key="3">
    <source>
        <dbReference type="ARBA" id="ARBA00022528"/>
    </source>
</evidence>
<keyword evidence="13" id="KW-1185">Reference proteome</keyword>
<dbReference type="PANTHER" id="PTHR47834">
    <property type="entry name" value="THIOREDOXIN-LIKE PROTEIN CITRX, CHLOROPLASTIC"/>
    <property type="match status" value="1"/>
</dbReference>
<evidence type="ECO:0000256" key="9">
    <source>
        <dbReference type="ARBA" id="ARBA00023284"/>
    </source>
</evidence>
<feature type="domain" description="Thioredoxin" evidence="11">
    <location>
        <begin position="28"/>
        <end position="175"/>
    </location>
</feature>
<name>A0ABQ7GZ47_DUNSA</name>
<dbReference type="CDD" id="cd02947">
    <property type="entry name" value="TRX_family"/>
    <property type="match status" value="1"/>
</dbReference>
<evidence type="ECO:0000256" key="5">
    <source>
        <dbReference type="ARBA" id="ARBA00022946"/>
    </source>
</evidence>
<evidence type="ECO:0000256" key="4">
    <source>
        <dbReference type="ARBA" id="ARBA00022640"/>
    </source>
</evidence>
<evidence type="ECO:0000256" key="8">
    <source>
        <dbReference type="ARBA" id="ARBA00023157"/>
    </source>
</evidence>
<dbReference type="SUPFAM" id="SSF52833">
    <property type="entry name" value="Thioredoxin-like"/>
    <property type="match status" value="1"/>
</dbReference>
<keyword evidence="4" id="KW-0934">Plastid</keyword>
<dbReference type="Proteomes" id="UP000815325">
    <property type="component" value="Unassembled WGS sequence"/>
</dbReference>
<evidence type="ECO:0000256" key="1">
    <source>
        <dbReference type="ARBA" id="ARBA00004229"/>
    </source>
</evidence>
<dbReference type="Gene3D" id="3.40.30.10">
    <property type="entry name" value="Glutaredoxin"/>
    <property type="match status" value="1"/>
</dbReference>